<proteinExistence type="inferred from homology"/>
<dbReference type="eggNOG" id="COG0079">
    <property type="taxonomic scope" value="Bacteria"/>
</dbReference>
<name>F3Z3J1_DESAF</name>
<dbReference type="InterPro" id="IPR015424">
    <property type="entry name" value="PyrdxlP-dep_Trfase"/>
</dbReference>
<reference evidence="11 12" key="1">
    <citation type="journal article" date="2011" name="J. Bacteriol.">
        <title>Genome sequence of the mercury-methylating and pleomorphic Desulfovibrio africanus Strain Walvis Bay.</title>
        <authorList>
            <person name="Brown S.D."/>
            <person name="Wall J.D."/>
            <person name="Kucken A.M."/>
            <person name="Gilmour C.C."/>
            <person name="Podar M."/>
            <person name="Brandt C.C."/>
            <person name="Teshima H."/>
            <person name="Detter J.C."/>
            <person name="Han C.S."/>
            <person name="Land M.L."/>
            <person name="Lucas S."/>
            <person name="Han J."/>
            <person name="Pennacchio L."/>
            <person name="Nolan M."/>
            <person name="Pitluck S."/>
            <person name="Woyke T."/>
            <person name="Goodwin L."/>
            <person name="Palumbo A.V."/>
            <person name="Elias D.A."/>
        </authorList>
    </citation>
    <scope>NUCLEOTIDE SEQUENCE [LARGE SCALE GENOMIC DNA]</scope>
    <source>
        <strain evidence="11 12">Walvis Bay</strain>
    </source>
</reference>
<dbReference type="HAMAP" id="MF_01023">
    <property type="entry name" value="HisC_aminotrans_2"/>
    <property type="match status" value="1"/>
</dbReference>
<evidence type="ECO:0000256" key="7">
    <source>
        <dbReference type="ARBA" id="ARBA00022898"/>
    </source>
</evidence>
<feature type="domain" description="Aminotransferase class I/classII large" evidence="10">
    <location>
        <begin position="40"/>
        <end position="364"/>
    </location>
</feature>
<dbReference type="InterPro" id="IPR050106">
    <property type="entry name" value="HistidinolP_aminotransfase"/>
</dbReference>
<evidence type="ECO:0000256" key="8">
    <source>
        <dbReference type="ARBA" id="ARBA00047481"/>
    </source>
</evidence>
<evidence type="ECO:0000313" key="11">
    <source>
        <dbReference type="EMBL" id="EGJ50363.1"/>
    </source>
</evidence>
<dbReference type="EC" id="2.6.1.9" evidence="9"/>
<dbReference type="Proteomes" id="UP000007844">
    <property type="component" value="Chromosome"/>
</dbReference>
<evidence type="ECO:0000256" key="2">
    <source>
        <dbReference type="ARBA" id="ARBA00005011"/>
    </source>
</evidence>
<dbReference type="UniPathway" id="UPA00031">
    <property type="reaction ID" value="UER00012"/>
</dbReference>
<evidence type="ECO:0000256" key="5">
    <source>
        <dbReference type="ARBA" id="ARBA00022576"/>
    </source>
</evidence>
<dbReference type="InterPro" id="IPR015422">
    <property type="entry name" value="PyrdxlP-dep_Trfase_small"/>
</dbReference>
<comment type="subunit">
    <text evidence="4 9">Homodimer.</text>
</comment>
<dbReference type="NCBIfam" id="TIGR01141">
    <property type="entry name" value="hisC"/>
    <property type="match status" value="1"/>
</dbReference>
<dbReference type="SUPFAM" id="SSF53383">
    <property type="entry name" value="PLP-dependent transferases"/>
    <property type="match status" value="1"/>
</dbReference>
<protein>
    <recommendedName>
        <fullName evidence="9">Histidinol-phosphate aminotransferase</fullName>
        <ecNumber evidence="9">2.6.1.9</ecNumber>
    </recommendedName>
    <alternativeName>
        <fullName evidence="9">Imidazole acetol-phosphate transaminase</fullName>
    </alternativeName>
</protein>
<evidence type="ECO:0000256" key="4">
    <source>
        <dbReference type="ARBA" id="ARBA00011738"/>
    </source>
</evidence>
<dbReference type="STRING" id="690850.Desaf_2034"/>
<gene>
    <name evidence="9" type="primary">hisC</name>
    <name evidence="11" type="ORF">Desaf_2034</name>
</gene>
<dbReference type="GO" id="GO:0004400">
    <property type="term" value="F:histidinol-phosphate transaminase activity"/>
    <property type="evidence" value="ECO:0007669"/>
    <property type="project" value="UniProtKB-UniRule"/>
</dbReference>
<dbReference type="InterPro" id="IPR004839">
    <property type="entry name" value="Aminotransferase_I/II_large"/>
</dbReference>
<dbReference type="RefSeq" id="WP_014260108.1">
    <property type="nucleotide sequence ID" value="NC_016629.1"/>
</dbReference>
<comment type="cofactor">
    <cofactor evidence="1 9">
        <name>pyridoxal 5'-phosphate</name>
        <dbReference type="ChEBI" id="CHEBI:597326"/>
    </cofactor>
</comment>
<evidence type="ECO:0000256" key="3">
    <source>
        <dbReference type="ARBA" id="ARBA00007970"/>
    </source>
</evidence>
<evidence type="ECO:0000256" key="6">
    <source>
        <dbReference type="ARBA" id="ARBA00022679"/>
    </source>
</evidence>
<keyword evidence="9" id="KW-0028">Amino-acid biosynthesis</keyword>
<accession>F3Z3J1</accession>
<dbReference type="KEGG" id="daf:Desaf_2034"/>
<dbReference type="CDD" id="cd00609">
    <property type="entry name" value="AAT_like"/>
    <property type="match status" value="1"/>
</dbReference>
<evidence type="ECO:0000256" key="1">
    <source>
        <dbReference type="ARBA" id="ARBA00001933"/>
    </source>
</evidence>
<evidence type="ECO:0000313" key="12">
    <source>
        <dbReference type="Proteomes" id="UP000007844"/>
    </source>
</evidence>
<comment type="catalytic activity">
    <reaction evidence="8 9">
        <text>L-histidinol phosphate + 2-oxoglutarate = 3-(imidazol-4-yl)-2-oxopropyl phosphate + L-glutamate</text>
        <dbReference type="Rhea" id="RHEA:23744"/>
        <dbReference type="ChEBI" id="CHEBI:16810"/>
        <dbReference type="ChEBI" id="CHEBI:29985"/>
        <dbReference type="ChEBI" id="CHEBI:57766"/>
        <dbReference type="ChEBI" id="CHEBI:57980"/>
        <dbReference type="EC" id="2.6.1.9"/>
    </reaction>
</comment>
<feature type="modified residue" description="N6-(pyridoxal phosphate)lysine" evidence="9">
    <location>
        <position position="230"/>
    </location>
</feature>
<dbReference type="Gene3D" id="3.40.640.10">
    <property type="entry name" value="Type I PLP-dependent aspartate aminotransferase-like (Major domain)"/>
    <property type="match status" value="1"/>
</dbReference>
<sequence length="370" mass="41396">MNSLSLHSLVPEHVRRFEPYTPSRPDPVLMRMYGVEHLHRLNNNENALGPPDAARLAIEAFHSERAAIYPSGDCFLLREALAERFGKLPEQFLVGNGSCEVITSVIKAFCGPGDNIVTADKTFAVYEWVAEFSGFEARLTPLRDYAFDPEAMLAAMDARTKIAFVCNPNNPTGTYWSEAALCAFMDAVDNRCIVVVDEAYLEYVDKPDFPDGMRLMERYPNLVVFRTFSKMYGLAALRIGYLCASQELVDMVRRTHIVYSVNTQAQAAAAAAIAADAGHIAATRRMVAEGRTILEGCFTRLGLEFVSGEGNYIMARAPLSDTLLYRKLMKRGIMVRTMTGFRFPNWIRVSLVQRPVMEEFCQVLEDVLGV</sequence>
<dbReference type="PANTHER" id="PTHR43643">
    <property type="entry name" value="HISTIDINOL-PHOSPHATE AMINOTRANSFERASE 2"/>
    <property type="match status" value="1"/>
</dbReference>
<dbReference type="Gene3D" id="3.90.1150.10">
    <property type="entry name" value="Aspartate Aminotransferase, domain 1"/>
    <property type="match status" value="1"/>
</dbReference>
<dbReference type="AlphaFoldDB" id="F3Z3J1"/>
<dbReference type="HOGENOM" id="CLU_017584_3_3_7"/>
<organism evidence="11 12">
    <name type="scientific">Desulfocurvibacter africanus subsp. africanus str. Walvis Bay</name>
    <dbReference type="NCBI Taxonomy" id="690850"/>
    <lineage>
        <taxon>Bacteria</taxon>
        <taxon>Pseudomonadati</taxon>
        <taxon>Thermodesulfobacteriota</taxon>
        <taxon>Desulfovibrionia</taxon>
        <taxon>Desulfovibrionales</taxon>
        <taxon>Desulfovibrionaceae</taxon>
        <taxon>Desulfocurvibacter</taxon>
    </lineage>
</organism>
<keyword evidence="7 9" id="KW-0663">Pyridoxal phosphate</keyword>
<keyword evidence="9" id="KW-0368">Histidine biosynthesis</keyword>
<evidence type="ECO:0000259" key="10">
    <source>
        <dbReference type="Pfam" id="PF00155"/>
    </source>
</evidence>
<dbReference type="Pfam" id="PF00155">
    <property type="entry name" value="Aminotran_1_2"/>
    <property type="match status" value="1"/>
</dbReference>
<dbReference type="EMBL" id="CP003221">
    <property type="protein sequence ID" value="EGJ50363.1"/>
    <property type="molecule type" value="Genomic_DNA"/>
</dbReference>
<dbReference type="GO" id="GO:0000105">
    <property type="term" value="P:L-histidine biosynthetic process"/>
    <property type="evidence" value="ECO:0007669"/>
    <property type="project" value="UniProtKB-UniRule"/>
</dbReference>
<dbReference type="GO" id="GO:0030170">
    <property type="term" value="F:pyridoxal phosphate binding"/>
    <property type="evidence" value="ECO:0007669"/>
    <property type="project" value="InterPro"/>
</dbReference>
<keyword evidence="5 9" id="KW-0032">Aminotransferase</keyword>
<comment type="similarity">
    <text evidence="3 9">Belongs to the class-II pyridoxal-phosphate-dependent aminotransferase family. Histidinol-phosphate aminotransferase subfamily.</text>
</comment>
<dbReference type="PANTHER" id="PTHR43643:SF3">
    <property type="entry name" value="HISTIDINOL-PHOSPHATE AMINOTRANSFERASE"/>
    <property type="match status" value="1"/>
</dbReference>
<dbReference type="InterPro" id="IPR015421">
    <property type="entry name" value="PyrdxlP-dep_Trfase_major"/>
</dbReference>
<keyword evidence="12" id="KW-1185">Reference proteome</keyword>
<dbReference type="InterPro" id="IPR005861">
    <property type="entry name" value="HisP_aminotrans"/>
</dbReference>
<keyword evidence="6 9" id="KW-0808">Transferase</keyword>
<comment type="pathway">
    <text evidence="2 9">Amino-acid biosynthesis; L-histidine biosynthesis; L-histidine from 5-phospho-alpha-D-ribose 1-diphosphate: step 7/9.</text>
</comment>
<evidence type="ECO:0000256" key="9">
    <source>
        <dbReference type="HAMAP-Rule" id="MF_01023"/>
    </source>
</evidence>